<dbReference type="PANTHER" id="PTHR40124:SF1">
    <property type="entry name" value="DISAGGREGATASE RELATED REPEAT PROTEIN"/>
    <property type="match status" value="1"/>
</dbReference>
<feature type="chain" id="PRO_5045021917" evidence="1">
    <location>
        <begin position="20"/>
        <end position="302"/>
    </location>
</feature>
<dbReference type="RefSeq" id="XP_035827597.1">
    <property type="nucleotide sequence ID" value="XM_035971704.1"/>
</dbReference>
<evidence type="ECO:0000313" key="4">
    <source>
        <dbReference type="RefSeq" id="XP_012942073.1"/>
    </source>
</evidence>
<accession>A0ABM1A700</accession>
<dbReference type="InterPro" id="IPR048958">
    <property type="entry name" value="Polysacc_lyase_14"/>
</dbReference>
<dbReference type="PROSITE" id="PS51257">
    <property type="entry name" value="PROKAR_LIPOPROTEIN"/>
    <property type="match status" value="1"/>
</dbReference>
<evidence type="ECO:0000256" key="1">
    <source>
        <dbReference type="SAM" id="SignalP"/>
    </source>
</evidence>
<feature type="domain" description="Polysaccharide lyase 14" evidence="2">
    <location>
        <begin position="67"/>
        <end position="283"/>
    </location>
</feature>
<dbReference type="Gene3D" id="2.60.120.200">
    <property type="match status" value="1"/>
</dbReference>
<keyword evidence="3" id="KW-1185">Reference proteome</keyword>
<evidence type="ECO:0000313" key="5">
    <source>
        <dbReference type="RefSeq" id="XP_035827597.1"/>
    </source>
</evidence>
<name>A0ABM1A700_APLCA</name>
<dbReference type="Proteomes" id="UP000694888">
    <property type="component" value="Unplaced"/>
</dbReference>
<dbReference type="PANTHER" id="PTHR40124">
    <property type="match status" value="1"/>
</dbReference>
<gene>
    <name evidence="4 5" type="primary">LOC101853960</name>
</gene>
<feature type="signal peptide" evidence="1">
    <location>
        <begin position="1"/>
        <end position="19"/>
    </location>
</feature>
<proteinExistence type="predicted"/>
<evidence type="ECO:0000259" key="2">
    <source>
        <dbReference type="Pfam" id="PF21294"/>
    </source>
</evidence>
<dbReference type="GeneID" id="101853960"/>
<reference evidence="4 5" key="1">
    <citation type="submission" date="2025-05" db="UniProtKB">
        <authorList>
            <consortium name="RefSeq"/>
        </authorList>
    </citation>
    <scope>IDENTIFICATION</scope>
</reference>
<dbReference type="Pfam" id="PF21294">
    <property type="entry name" value="Polysacc_lyase_14"/>
    <property type="match status" value="1"/>
</dbReference>
<evidence type="ECO:0000313" key="3">
    <source>
        <dbReference type="Proteomes" id="UP000694888"/>
    </source>
</evidence>
<protein>
    <submittedName>
        <fullName evidence="4 5">Uncharacterized protein LOC101853960</fullName>
    </submittedName>
</protein>
<dbReference type="RefSeq" id="XP_012942073.1">
    <property type="nucleotide sequence ID" value="XM_013086619.2"/>
</dbReference>
<keyword evidence="1" id="KW-0732">Signal</keyword>
<sequence>MDRFLYLMACATFVSACLAEDGKERSRRETVVWSLDSVPDTKIADDIIQSFGPLHQWGDDSISASTKHSETRALRIYYKKGSYIKSNGPKGAGFFSTPCTIPANADVMTLKYDVYFENFGFGIGGKLPGLFGGENGEGAFKCSGGSNPPTCFSLRIVWRENGAGEIYAYIPHNQMVGFYNRSDVIGHGHYGQSLGRGRIQFKNNKWQTITQEVHLNTVGSADGWINVCVQVEGESQQCYSANNLIIRETDRDSLRGLFFSTFFGGSEPTYAAPNDSCTFFKNFQISVPDLNTTSTTSPVIVG</sequence>
<organism evidence="3 4">
    <name type="scientific">Aplysia californica</name>
    <name type="common">California sea hare</name>
    <dbReference type="NCBI Taxonomy" id="6500"/>
    <lineage>
        <taxon>Eukaryota</taxon>
        <taxon>Metazoa</taxon>
        <taxon>Spiralia</taxon>
        <taxon>Lophotrochozoa</taxon>
        <taxon>Mollusca</taxon>
        <taxon>Gastropoda</taxon>
        <taxon>Heterobranchia</taxon>
        <taxon>Euthyneura</taxon>
        <taxon>Tectipleura</taxon>
        <taxon>Aplysiida</taxon>
        <taxon>Aplysioidea</taxon>
        <taxon>Aplysiidae</taxon>
        <taxon>Aplysia</taxon>
    </lineage>
</organism>